<dbReference type="Pfam" id="PF02626">
    <property type="entry name" value="CT_A_B"/>
    <property type="match status" value="1"/>
</dbReference>
<organism evidence="5 6">
    <name type="scientific">Ascidiaceihabitans donghaensis</name>
    <dbReference type="NCBI Taxonomy" id="1510460"/>
    <lineage>
        <taxon>Bacteria</taxon>
        <taxon>Pseudomonadati</taxon>
        <taxon>Pseudomonadota</taxon>
        <taxon>Alphaproteobacteria</taxon>
        <taxon>Rhodobacterales</taxon>
        <taxon>Paracoccaceae</taxon>
        <taxon>Ascidiaceihabitans</taxon>
    </lineage>
</organism>
<sequence>MSDTEFNVTFAGPLVTVQDVGRRGHMRFGVPHSGPMDRLAFQAAHTALGNAPGLGALEVSLGGLVLTCTQGAVTLSITGGDFVVDHAGQTHRSWVILTVKKGERLSLRAGPSGSWAYVAFAGQLHAQSWLGSSATHALSGFGGGTVTTGQVLGVKQSEIRDDRLGDIPQIQGVDTPQHDGVDTGPIRVVMGPQDRHFEAAALDHFTSAPFKVTDAYDRMGMRLNGPALGLKAALSIPSEPIVRGSVQVAGDGVPTVLLADHQTTGGYPKIATVIGRDTDRLAQHRKGQEMRFKSICAQDAVRIARDHSARMAGYLDQIAVARGSFAQRLMRENLIFGCDWD</sequence>
<accession>A0A2R8BCP0</accession>
<evidence type="ECO:0000313" key="6">
    <source>
        <dbReference type="Proteomes" id="UP000244880"/>
    </source>
</evidence>
<dbReference type="GO" id="GO:0016787">
    <property type="term" value="F:hydrolase activity"/>
    <property type="evidence" value="ECO:0007669"/>
    <property type="project" value="UniProtKB-KW"/>
</dbReference>
<reference evidence="5 6" key="1">
    <citation type="submission" date="2018-03" db="EMBL/GenBank/DDBJ databases">
        <authorList>
            <person name="Keele B.F."/>
        </authorList>
    </citation>
    <scope>NUCLEOTIDE SEQUENCE [LARGE SCALE GENOMIC DNA]</scope>
    <source>
        <strain evidence="5 6">CECT 8599</strain>
    </source>
</reference>
<dbReference type="GO" id="GO:0005524">
    <property type="term" value="F:ATP binding"/>
    <property type="evidence" value="ECO:0007669"/>
    <property type="project" value="UniProtKB-KW"/>
</dbReference>
<feature type="domain" description="Carboxyltransferase" evidence="4">
    <location>
        <begin position="27"/>
        <end position="310"/>
    </location>
</feature>
<keyword evidence="1" id="KW-0547">Nucleotide-binding</keyword>
<dbReference type="InterPro" id="IPR029000">
    <property type="entry name" value="Cyclophilin-like_dom_sf"/>
</dbReference>
<dbReference type="PANTHER" id="PTHR43309:SF5">
    <property type="entry name" value="5-OXOPROLINASE SUBUNIT C"/>
    <property type="match status" value="1"/>
</dbReference>
<dbReference type="SUPFAM" id="SSF50891">
    <property type="entry name" value="Cyclophilin-like"/>
    <property type="match status" value="1"/>
</dbReference>
<keyword evidence="6" id="KW-1185">Reference proteome</keyword>
<keyword evidence="2" id="KW-0378">Hydrolase</keyword>
<dbReference type="Proteomes" id="UP000244880">
    <property type="component" value="Unassembled WGS sequence"/>
</dbReference>
<protein>
    <submittedName>
        <fullName evidence="5">KipI antagonist</fullName>
    </submittedName>
</protein>
<evidence type="ECO:0000259" key="4">
    <source>
        <dbReference type="SMART" id="SM00797"/>
    </source>
</evidence>
<dbReference type="PANTHER" id="PTHR43309">
    <property type="entry name" value="5-OXOPROLINASE SUBUNIT C"/>
    <property type="match status" value="1"/>
</dbReference>
<proteinExistence type="predicted"/>
<dbReference type="OrthoDB" id="9768696at2"/>
<dbReference type="InterPro" id="IPR003778">
    <property type="entry name" value="CT_A_B"/>
</dbReference>
<dbReference type="InterPro" id="IPR052708">
    <property type="entry name" value="PxpC"/>
</dbReference>
<dbReference type="AlphaFoldDB" id="A0A2R8BCP0"/>
<gene>
    <name evidence="5" type="primary">kipA_2</name>
    <name evidence="5" type="ORF">ASD8599_01596</name>
</gene>
<dbReference type="SMART" id="SM00797">
    <property type="entry name" value="AHS2"/>
    <property type="match status" value="1"/>
</dbReference>
<evidence type="ECO:0000313" key="5">
    <source>
        <dbReference type="EMBL" id="SPH20854.1"/>
    </source>
</evidence>
<keyword evidence="3" id="KW-0067">ATP-binding</keyword>
<name>A0A2R8BCP0_9RHOB</name>
<evidence type="ECO:0000256" key="3">
    <source>
        <dbReference type="ARBA" id="ARBA00022840"/>
    </source>
</evidence>
<evidence type="ECO:0000256" key="1">
    <source>
        <dbReference type="ARBA" id="ARBA00022741"/>
    </source>
</evidence>
<dbReference type="Gene3D" id="2.40.100.10">
    <property type="entry name" value="Cyclophilin-like"/>
    <property type="match status" value="1"/>
</dbReference>
<dbReference type="EMBL" id="OMOR01000001">
    <property type="protein sequence ID" value="SPH20854.1"/>
    <property type="molecule type" value="Genomic_DNA"/>
</dbReference>
<dbReference type="RefSeq" id="WP_108828005.1">
    <property type="nucleotide sequence ID" value="NZ_OMOR01000001.1"/>
</dbReference>
<evidence type="ECO:0000256" key="2">
    <source>
        <dbReference type="ARBA" id="ARBA00022801"/>
    </source>
</evidence>